<sequence>MSRSAVAAWCFAVIVVKLGRRFLVVRERKHGQLWYLPAGRVEAGESFADAALRETLEEGGIPIELEGILRVEHSPQGDEARFRVIFLARPAGDALPKQTPDEHSLEARWVTVEELSALPQRGPDVARLFREVLGGAPVYPLSLVRPEGEPLLP</sequence>
<dbReference type="GO" id="GO:0006754">
    <property type="term" value="P:ATP biosynthetic process"/>
    <property type="evidence" value="ECO:0007669"/>
    <property type="project" value="TreeGrafter"/>
</dbReference>
<evidence type="ECO:0000259" key="3">
    <source>
        <dbReference type="PROSITE" id="PS51462"/>
    </source>
</evidence>
<dbReference type="Pfam" id="PF00293">
    <property type="entry name" value="NUDIX"/>
    <property type="match status" value="1"/>
</dbReference>
<proteinExistence type="inferred from homology"/>
<feature type="domain" description="Nudix hydrolase" evidence="3">
    <location>
        <begin position="1"/>
        <end position="132"/>
    </location>
</feature>
<dbReference type="Gene3D" id="3.90.79.10">
    <property type="entry name" value="Nucleoside Triphosphate Pyrophosphohydrolase"/>
    <property type="match status" value="1"/>
</dbReference>
<dbReference type="InterPro" id="IPR000086">
    <property type="entry name" value="NUDIX_hydrolase_dom"/>
</dbReference>
<dbReference type="STRING" id="52.CMC5_047760"/>
<dbReference type="SUPFAM" id="SSF55811">
    <property type="entry name" value="Nudix"/>
    <property type="match status" value="1"/>
</dbReference>
<evidence type="ECO:0000256" key="2">
    <source>
        <dbReference type="RuleBase" id="RU003476"/>
    </source>
</evidence>
<keyword evidence="1 2" id="KW-0378">Hydrolase</keyword>
<dbReference type="RefSeq" id="WP_050432529.1">
    <property type="nucleotide sequence ID" value="NZ_CP012159.1"/>
</dbReference>
<gene>
    <name evidence="4" type="ORF">CMC5_047760</name>
</gene>
<evidence type="ECO:0000256" key="1">
    <source>
        <dbReference type="ARBA" id="ARBA00022801"/>
    </source>
</evidence>
<dbReference type="PROSITE" id="PS00893">
    <property type="entry name" value="NUDIX_BOX"/>
    <property type="match status" value="1"/>
</dbReference>
<dbReference type="PANTHER" id="PTHR21340:SF0">
    <property type="entry name" value="BIS(5'-NUCLEOSYL)-TETRAPHOSPHATASE [ASYMMETRICAL]"/>
    <property type="match status" value="1"/>
</dbReference>
<dbReference type="Proteomes" id="UP000067626">
    <property type="component" value="Chromosome"/>
</dbReference>
<dbReference type="InterPro" id="IPR015797">
    <property type="entry name" value="NUDIX_hydrolase-like_dom_sf"/>
</dbReference>
<organism evidence="4 5">
    <name type="scientific">Chondromyces crocatus</name>
    <dbReference type="NCBI Taxonomy" id="52"/>
    <lineage>
        <taxon>Bacteria</taxon>
        <taxon>Pseudomonadati</taxon>
        <taxon>Myxococcota</taxon>
        <taxon>Polyangia</taxon>
        <taxon>Polyangiales</taxon>
        <taxon>Polyangiaceae</taxon>
        <taxon>Chondromyces</taxon>
    </lineage>
</organism>
<protein>
    <submittedName>
        <fullName evidence="4">NUDIX hydrolase</fullName>
    </submittedName>
</protein>
<dbReference type="PROSITE" id="PS51462">
    <property type="entry name" value="NUDIX"/>
    <property type="match status" value="1"/>
</dbReference>
<dbReference type="InterPro" id="IPR051325">
    <property type="entry name" value="Nudix_hydrolase_domain"/>
</dbReference>
<dbReference type="AlphaFoldDB" id="A0A0K1EID9"/>
<dbReference type="OrthoDB" id="21342at2"/>
<evidence type="ECO:0000313" key="5">
    <source>
        <dbReference type="Proteomes" id="UP000067626"/>
    </source>
</evidence>
<dbReference type="PANTHER" id="PTHR21340">
    <property type="entry name" value="DIADENOSINE 5,5-P1,P4-TETRAPHOSPHATE PYROPHOSPHOHYDROLASE MUTT"/>
    <property type="match status" value="1"/>
</dbReference>
<dbReference type="GO" id="GO:0004081">
    <property type="term" value="F:bis(5'-nucleosyl)-tetraphosphatase (asymmetrical) activity"/>
    <property type="evidence" value="ECO:0007669"/>
    <property type="project" value="TreeGrafter"/>
</dbReference>
<dbReference type="EMBL" id="CP012159">
    <property type="protein sequence ID" value="AKT40620.1"/>
    <property type="molecule type" value="Genomic_DNA"/>
</dbReference>
<dbReference type="KEGG" id="ccro:CMC5_047760"/>
<reference evidence="4 5" key="1">
    <citation type="submission" date="2015-07" db="EMBL/GenBank/DDBJ databases">
        <title>Genome analysis of myxobacterium Chondromyces crocatus Cm c5 reveals a high potential for natural compound synthesis and the genetic basis for the loss of fruiting body formation.</title>
        <authorList>
            <person name="Zaburannyi N."/>
            <person name="Bunk B."/>
            <person name="Maier J."/>
            <person name="Overmann J."/>
            <person name="Mueller R."/>
        </authorList>
    </citation>
    <scope>NUCLEOTIDE SEQUENCE [LARGE SCALE GENOMIC DNA]</scope>
    <source>
        <strain evidence="4 5">Cm c5</strain>
    </source>
</reference>
<evidence type="ECO:0000313" key="4">
    <source>
        <dbReference type="EMBL" id="AKT40620.1"/>
    </source>
</evidence>
<keyword evidence="5" id="KW-1185">Reference proteome</keyword>
<accession>A0A0K1EID9</accession>
<name>A0A0K1EID9_CHOCO</name>
<dbReference type="InterPro" id="IPR020476">
    <property type="entry name" value="Nudix_hydrolase"/>
</dbReference>
<dbReference type="PRINTS" id="PR00502">
    <property type="entry name" value="NUDIXFAMILY"/>
</dbReference>
<comment type="similarity">
    <text evidence="2">Belongs to the Nudix hydrolase family.</text>
</comment>
<dbReference type="InterPro" id="IPR020084">
    <property type="entry name" value="NUDIX_hydrolase_CS"/>
</dbReference>
<dbReference type="GO" id="GO:0006167">
    <property type="term" value="P:AMP biosynthetic process"/>
    <property type="evidence" value="ECO:0007669"/>
    <property type="project" value="TreeGrafter"/>
</dbReference>